<reference evidence="1 2" key="1">
    <citation type="submission" date="2016-06" db="EMBL/GenBank/DDBJ databases">
        <authorList>
            <person name="Kjaerup R.B."/>
            <person name="Dalgaard T.S."/>
            <person name="Juul-Madsen H.R."/>
        </authorList>
    </citation>
    <scope>NUCLEOTIDE SEQUENCE [LARGE SCALE GENOMIC DNA]</scope>
</reference>
<sequence>MSPAVVFSREPRDVEFACRNRTFERSLVANFRSPKSMPKTVLMWSMAINWTGFQRSDVDASIIIIGDHRE</sequence>
<dbReference type="EMBL" id="LT853699">
    <property type="protein sequence ID" value="SMQ53675.1"/>
    <property type="molecule type" value="Genomic_DNA"/>
</dbReference>
<accession>A0A1X7S203</accession>
<dbReference type="AlphaFoldDB" id="A0A1X7S203"/>
<keyword evidence="2" id="KW-1185">Reference proteome</keyword>
<organism evidence="1 2">
    <name type="scientific">Zymoseptoria tritici (strain ST99CH_3D7)</name>
    <dbReference type="NCBI Taxonomy" id="1276538"/>
    <lineage>
        <taxon>Eukaryota</taxon>
        <taxon>Fungi</taxon>
        <taxon>Dikarya</taxon>
        <taxon>Ascomycota</taxon>
        <taxon>Pezizomycotina</taxon>
        <taxon>Dothideomycetes</taxon>
        <taxon>Dothideomycetidae</taxon>
        <taxon>Mycosphaerellales</taxon>
        <taxon>Mycosphaerellaceae</taxon>
        <taxon>Zymoseptoria</taxon>
    </lineage>
</organism>
<evidence type="ECO:0000313" key="2">
    <source>
        <dbReference type="Proteomes" id="UP000215127"/>
    </source>
</evidence>
<protein>
    <submittedName>
        <fullName evidence="1">Uncharacterized protein</fullName>
    </submittedName>
</protein>
<proteinExistence type="predicted"/>
<evidence type="ECO:0000313" key="1">
    <source>
        <dbReference type="EMBL" id="SMQ53675.1"/>
    </source>
</evidence>
<name>A0A1X7S203_ZYMT9</name>
<dbReference type="Proteomes" id="UP000215127">
    <property type="component" value="Chromosome 8"/>
</dbReference>
<gene>
    <name evidence="1" type="ORF">ZT3D7_G8829</name>
</gene>